<gene>
    <name evidence="2" type="ORF">AZI85_09450</name>
</gene>
<keyword evidence="1" id="KW-0732">Signal</keyword>
<organism evidence="2 3">
    <name type="scientific">Bdellovibrio bacteriovorus</name>
    <dbReference type="NCBI Taxonomy" id="959"/>
    <lineage>
        <taxon>Bacteria</taxon>
        <taxon>Pseudomonadati</taxon>
        <taxon>Bdellovibrionota</taxon>
        <taxon>Bdellovibrionia</taxon>
        <taxon>Bdellovibrionales</taxon>
        <taxon>Pseudobdellovibrionaceae</taxon>
        <taxon>Bdellovibrio</taxon>
    </lineage>
</organism>
<sequence length="159" mass="17877">MFKSVALLAVVVLCSTVSHANGNFPKGPDANLTPGALCSRADSYRYPEHIKYCERDVSSSQKAAIFQKYDQIGYRTRSMKRQAFKIDHYIPLCAGGSNSPQNLWPQHESVYQITDQLEALVCEKMAAGRLKQKEAVELIMQAKNHLDEVPEIQKYVNSL</sequence>
<protein>
    <recommendedName>
        <fullName evidence="4">HNH endonuclease</fullName>
    </recommendedName>
</protein>
<name>A0A150WDV0_BDEBC</name>
<evidence type="ECO:0000313" key="2">
    <source>
        <dbReference type="EMBL" id="KYG61166.1"/>
    </source>
</evidence>
<reference evidence="2 3" key="1">
    <citation type="submission" date="2016-03" db="EMBL/GenBank/DDBJ databases">
        <authorList>
            <person name="Ploux O."/>
        </authorList>
    </citation>
    <scope>NUCLEOTIDE SEQUENCE [LARGE SCALE GENOMIC DNA]</scope>
    <source>
        <strain evidence="2 3">BER2</strain>
    </source>
</reference>
<dbReference type="RefSeq" id="WP_063244535.1">
    <property type="nucleotide sequence ID" value="NZ_LUKF01000017.1"/>
</dbReference>
<proteinExistence type="predicted"/>
<feature type="signal peptide" evidence="1">
    <location>
        <begin position="1"/>
        <end position="20"/>
    </location>
</feature>
<evidence type="ECO:0008006" key="4">
    <source>
        <dbReference type="Google" id="ProtNLM"/>
    </source>
</evidence>
<evidence type="ECO:0000313" key="3">
    <source>
        <dbReference type="Proteomes" id="UP000075391"/>
    </source>
</evidence>
<dbReference type="Proteomes" id="UP000075391">
    <property type="component" value="Unassembled WGS sequence"/>
</dbReference>
<accession>A0A150WDV0</accession>
<dbReference type="OrthoDB" id="9104842at2"/>
<dbReference type="EMBL" id="LUKF01000017">
    <property type="protein sequence ID" value="KYG61166.1"/>
    <property type="molecule type" value="Genomic_DNA"/>
</dbReference>
<evidence type="ECO:0000256" key="1">
    <source>
        <dbReference type="SAM" id="SignalP"/>
    </source>
</evidence>
<comment type="caution">
    <text evidence="2">The sequence shown here is derived from an EMBL/GenBank/DDBJ whole genome shotgun (WGS) entry which is preliminary data.</text>
</comment>
<feature type="chain" id="PRO_5007572372" description="HNH endonuclease" evidence="1">
    <location>
        <begin position="21"/>
        <end position="159"/>
    </location>
</feature>
<dbReference type="AlphaFoldDB" id="A0A150WDV0"/>